<reference evidence="2" key="1">
    <citation type="submission" date="2018-06" db="EMBL/GenBank/DDBJ databases">
        <authorList>
            <person name="Cea G.-C."/>
            <person name="William W."/>
        </authorList>
    </citation>
    <scope>NUCLEOTIDE SEQUENCE [LARGE SCALE GENOMIC DNA]</scope>
    <source>
        <strain evidence="2">DB21MT-2</strain>
    </source>
</reference>
<dbReference type="KEGG" id="sbk:SHEWBE_3261"/>
<dbReference type="AlphaFoldDB" id="A0A330M745"/>
<evidence type="ECO:0000313" key="2">
    <source>
        <dbReference type="Proteomes" id="UP000250123"/>
    </source>
</evidence>
<dbReference type="Proteomes" id="UP000250123">
    <property type="component" value="Chromosome SHEWBE"/>
</dbReference>
<proteinExistence type="predicted"/>
<sequence length="52" mass="5931">MQVCAGQLQLSHLQKISCRDHELLTRHHDDTFYALFQLGQAANATCLTRRSC</sequence>
<protein>
    <submittedName>
        <fullName evidence="1">Uncharacterized protein</fullName>
    </submittedName>
</protein>
<organism evidence="1 2">
    <name type="scientific">Shewanella benthica</name>
    <dbReference type="NCBI Taxonomy" id="43661"/>
    <lineage>
        <taxon>Bacteria</taxon>
        <taxon>Pseudomonadati</taxon>
        <taxon>Pseudomonadota</taxon>
        <taxon>Gammaproteobacteria</taxon>
        <taxon>Alteromonadales</taxon>
        <taxon>Shewanellaceae</taxon>
        <taxon>Shewanella</taxon>
    </lineage>
</organism>
<gene>
    <name evidence="1" type="ORF">SHEWBE_3261</name>
</gene>
<accession>A0A330M745</accession>
<dbReference type="EMBL" id="LS483452">
    <property type="protein sequence ID" value="SQH77224.1"/>
    <property type="molecule type" value="Genomic_DNA"/>
</dbReference>
<name>A0A330M745_9GAMM</name>
<evidence type="ECO:0000313" key="1">
    <source>
        <dbReference type="EMBL" id="SQH77224.1"/>
    </source>
</evidence>